<evidence type="ECO:0000313" key="11">
    <source>
        <dbReference type="EMBL" id="GFP76593.1"/>
    </source>
</evidence>
<comment type="subcellular location">
    <subcellularLocation>
        <location evidence="1">Cell membrane</location>
        <topology evidence="1">Multi-pass membrane protein</topology>
    </subcellularLocation>
</comment>
<protein>
    <recommendedName>
        <fullName evidence="3">Multidrug export protein MepA</fullName>
    </recommendedName>
</protein>
<dbReference type="InterPro" id="IPR048279">
    <property type="entry name" value="MdtK-like"/>
</dbReference>
<keyword evidence="8 10" id="KW-0472">Membrane</keyword>
<dbReference type="Pfam" id="PF01554">
    <property type="entry name" value="MatE"/>
    <property type="match status" value="2"/>
</dbReference>
<evidence type="ECO:0000256" key="1">
    <source>
        <dbReference type="ARBA" id="ARBA00004651"/>
    </source>
</evidence>
<accession>A0A6V8SP03</accession>
<feature type="transmembrane region" description="Helical" evidence="10">
    <location>
        <begin position="319"/>
        <end position="342"/>
    </location>
</feature>
<keyword evidence="7 10" id="KW-1133">Transmembrane helix</keyword>
<feature type="transmembrane region" description="Helical" evidence="10">
    <location>
        <begin position="199"/>
        <end position="219"/>
    </location>
</feature>
<feature type="transmembrane region" description="Helical" evidence="10">
    <location>
        <begin position="98"/>
        <end position="120"/>
    </location>
</feature>
<dbReference type="AlphaFoldDB" id="A0A6V8SP03"/>
<evidence type="ECO:0000256" key="4">
    <source>
        <dbReference type="ARBA" id="ARBA00022448"/>
    </source>
</evidence>
<feature type="transmembrane region" description="Helical" evidence="10">
    <location>
        <begin position="394"/>
        <end position="416"/>
    </location>
</feature>
<dbReference type="PIRSF" id="PIRSF006603">
    <property type="entry name" value="DinF"/>
    <property type="match status" value="1"/>
</dbReference>
<feature type="transmembrane region" description="Helical" evidence="10">
    <location>
        <begin position="170"/>
        <end position="193"/>
    </location>
</feature>
<gene>
    <name evidence="11" type="ORF">bsdtw1_02696</name>
</gene>
<dbReference type="RefSeq" id="WP_183278011.1">
    <property type="nucleotide sequence ID" value="NZ_BLZR01000001.1"/>
</dbReference>
<feature type="transmembrane region" description="Helical" evidence="10">
    <location>
        <begin position="140"/>
        <end position="158"/>
    </location>
</feature>
<keyword evidence="5" id="KW-1003">Cell membrane</keyword>
<feature type="transmembrane region" description="Helical" evidence="10">
    <location>
        <begin position="239"/>
        <end position="256"/>
    </location>
</feature>
<evidence type="ECO:0000256" key="5">
    <source>
        <dbReference type="ARBA" id="ARBA00022475"/>
    </source>
</evidence>
<comment type="caution">
    <text evidence="11">The sequence shown here is derived from an EMBL/GenBank/DDBJ whole genome shotgun (WGS) entry which is preliminary data.</text>
</comment>
<feature type="transmembrane region" description="Helical" evidence="10">
    <location>
        <begin position="18"/>
        <end position="39"/>
    </location>
</feature>
<name>A0A6V8SP03_9CLOT</name>
<feature type="transmembrane region" description="Helical" evidence="10">
    <location>
        <begin position="422"/>
        <end position="446"/>
    </location>
</feature>
<dbReference type="Proteomes" id="UP000580568">
    <property type="component" value="Unassembled WGS sequence"/>
</dbReference>
<evidence type="ECO:0000256" key="2">
    <source>
        <dbReference type="ARBA" id="ARBA00008417"/>
    </source>
</evidence>
<evidence type="ECO:0000256" key="9">
    <source>
        <dbReference type="ARBA" id="ARBA00023251"/>
    </source>
</evidence>
<dbReference type="GO" id="GO:0015297">
    <property type="term" value="F:antiporter activity"/>
    <property type="evidence" value="ECO:0007669"/>
    <property type="project" value="InterPro"/>
</dbReference>
<keyword evidence="9" id="KW-0046">Antibiotic resistance</keyword>
<feature type="transmembrane region" description="Helical" evidence="10">
    <location>
        <begin position="54"/>
        <end position="77"/>
    </location>
</feature>
<dbReference type="PANTHER" id="PTHR43823:SF3">
    <property type="entry name" value="MULTIDRUG EXPORT PROTEIN MEPA"/>
    <property type="match status" value="1"/>
</dbReference>
<evidence type="ECO:0000256" key="8">
    <source>
        <dbReference type="ARBA" id="ARBA00023136"/>
    </source>
</evidence>
<sequence length="463" mass="50561">MEHKSEVNKLGKEKLGKLLISLALPAIIAQLVNMLYNIVDRIYIGHIPNVGADALTGVGVTFPIIMIISAFSALIGIGGAPRASIRMGQNKHEEAEQILGNCFVALIGISIILTLLFFAFGKKLLLMFGASAETLPYALSFLNIYILGTIFVQIALGLNTFISTQGFAKISMLTVTIGAVVSFILDPIFIFGLNMGVQGAAAANVIAQACSAIWTLKFLFGHKSKLRIRRKNMHLRKTVLVPVLMLGSAPFVMQSTESLLNIAFNSSLQKYGGDMAVGAMTIMSSLMQILSLPLSGLGQGAQPIMSYNYGAKNNDRVKNTFKLLILYSVSFALVFWIFMMVFPEVFVSIFSTDAELSKVTVWAIRIYMAVAFLMSAQTACQQTFIALGQAKSSLFLAILRKIILLIPLIFILPNFFDDKVFAVFIAEPVADFMAVSTTVSLFAIQFKKVLAKNIRKENSEIAM</sequence>
<evidence type="ECO:0000256" key="3">
    <source>
        <dbReference type="ARBA" id="ARBA00022106"/>
    </source>
</evidence>
<dbReference type="GO" id="GO:0005886">
    <property type="term" value="C:plasma membrane"/>
    <property type="evidence" value="ECO:0007669"/>
    <property type="project" value="UniProtKB-SubCell"/>
</dbReference>
<dbReference type="GO" id="GO:0046677">
    <property type="term" value="P:response to antibiotic"/>
    <property type="evidence" value="ECO:0007669"/>
    <property type="project" value="UniProtKB-KW"/>
</dbReference>
<dbReference type="PANTHER" id="PTHR43823">
    <property type="entry name" value="SPORULATION PROTEIN YKVU"/>
    <property type="match status" value="1"/>
</dbReference>
<proteinExistence type="inferred from homology"/>
<keyword evidence="6 10" id="KW-0812">Transmembrane</keyword>
<dbReference type="InterPro" id="IPR045070">
    <property type="entry name" value="MATE_MepA-like"/>
</dbReference>
<evidence type="ECO:0000256" key="7">
    <source>
        <dbReference type="ARBA" id="ARBA00022989"/>
    </source>
</evidence>
<evidence type="ECO:0000256" key="6">
    <source>
        <dbReference type="ARBA" id="ARBA00022692"/>
    </source>
</evidence>
<keyword evidence="4" id="KW-0813">Transport</keyword>
<dbReference type="InterPro" id="IPR002528">
    <property type="entry name" value="MATE_fam"/>
</dbReference>
<dbReference type="InterPro" id="IPR051327">
    <property type="entry name" value="MATE_MepA_subfamily"/>
</dbReference>
<dbReference type="GO" id="GO:0042910">
    <property type="term" value="F:xenobiotic transmembrane transporter activity"/>
    <property type="evidence" value="ECO:0007669"/>
    <property type="project" value="InterPro"/>
</dbReference>
<comment type="similarity">
    <text evidence="2">Belongs to the multi antimicrobial extrusion (MATE) (TC 2.A.66.1) family. MepA subfamily.</text>
</comment>
<reference evidence="11 12" key="1">
    <citation type="submission" date="2020-07" db="EMBL/GenBank/DDBJ databases">
        <title>A new beta-1,3-glucan-decomposing anaerobic bacterium isolated from anoxic soil subjected to biological soil disinfestation.</title>
        <authorList>
            <person name="Ueki A."/>
            <person name="Tonouchi A."/>
        </authorList>
    </citation>
    <scope>NUCLEOTIDE SEQUENCE [LARGE SCALE GENOMIC DNA]</scope>
    <source>
        <strain evidence="11 12">TW1</strain>
    </source>
</reference>
<evidence type="ECO:0000256" key="10">
    <source>
        <dbReference type="SAM" id="Phobius"/>
    </source>
</evidence>
<feature type="transmembrane region" description="Helical" evidence="10">
    <location>
        <begin position="362"/>
        <end position="387"/>
    </location>
</feature>
<dbReference type="CDD" id="cd13143">
    <property type="entry name" value="MATE_MepA_like"/>
    <property type="match status" value="1"/>
</dbReference>
<dbReference type="EMBL" id="BLZR01000001">
    <property type="protein sequence ID" value="GFP76593.1"/>
    <property type="molecule type" value="Genomic_DNA"/>
</dbReference>
<dbReference type="NCBIfam" id="TIGR00797">
    <property type="entry name" value="matE"/>
    <property type="match status" value="1"/>
</dbReference>
<evidence type="ECO:0000313" key="12">
    <source>
        <dbReference type="Proteomes" id="UP000580568"/>
    </source>
</evidence>
<feature type="transmembrane region" description="Helical" evidence="10">
    <location>
        <begin position="276"/>
        <end position="298"/>
    </location>
</feature>
<keyword evidence="12" id="KW-1185">Reference proteome</keyword>
<organism evidence="11 12">
    <name type="scientific">Clostridium fungisolvens</name>
    <dbReference type="NCBI Taxonomy" id="1604897"/>
    <lineage>
        <taxon>Bacteria</taxon>
        <taxon>Bacillati</taxon>
        <taxon>Bacillota</taxon>
        <taxon>Clostridia</taxon>
        <taxon>Eubacteriales</taxon>
        <taxon>Clostridiaceae</taxon>
        <taxon>Clostridium</taxon>
    </lineage>
</organism>